<dbReference type="VEuPathDB" id="ToxoDB:ENH_00065610"/>
<dbReference type="RefSeq" id="XP_013437299.1">
    <property type="nucleotide sequence ID" value="XM_013581845.1"/>
</dbReference>
<proteinExistence type="predicted"/>
<dbReference type="AlphaFoldDB" id="U6MX36"/>
<feature type="compositionally biased region" description="Basic and acidic residues" evidence="1">
    <location>
        <begin position="286"/>
        <end position="295"/>
    </location>
</feature>
<reference evidence="2" key="2">
    <citation type="submission" date="2013-10" db="EMBL/GenBank/DDBJ databases">
        <authorList>
            <person name="Aslett M."/>
        </authorList>
    </citation>
    <scope>NUCLEOTIDE SEQUENCE [LARGE SCALE GENOMIC DNA]</scope>
    <source>
        <strain evidence="2">Houghton</strain>
    </source>
</reference>
<evidence type="ECO:0000313" key="2">
    <source>
        <dbReference type="EMBL" id="CDJ68832.1"/>
    </source>
</evidence>
<feature type="compositionally biased region" description="Basic and acidic residues" evidence="1">
    <location>
        <begin position="154"/>
        <end position="167"/>
    </location>
</feature>
<keyword evidence="3" id="KW-1185">Reference proteome</keyword>
<dbReference type="OrthoDB" id="10346603at2759"/>
<feature type="region of interest" description="Disordered" evidence="1">
    <location>
        <begin position="1"/>
        <end position="51"/>
    </location>
</feature>
<gene>
    <name evidence="2" type="ORF">ENH_00065610</name>
</gene>
<evidence type="ECO:0000256" key="1">
    <source>
        <dbReference type="SAM" id="MobiDB-lite"/>
    </source>
</evidence>
<reference evidence="2" key="1">
    <citation type="submission" date="2013-10" db="EMBL/GenBank/DDBJ databases">
        <title>Genomic analysis of the causative agents of coccidiosis in chickens.</title>
        <authorList>
            <person name="Reid A.J."/>
            <person name="Blake D."/>
            <person name="Billington K."/>
            <person name="Browne H."/>
            <person name="Dunn M."/>
            <person name="Hung S."/>
            <person name="Kawahara F."/>
            <person name="Miranda-Saavedra D."/>
            <person name="Mourier T."/>
            <person name="Nagra H."/>
            <person name="Otto T.D."/>
            <person name="Rawlings N."/>
            <person name="Sanchez A."/>
            <person name="Sanders M."/>
            <person name="Subramaniam C."/>
            <person name="Tay Y."/>
            <person name="Dear P."/>
            <person name="Doerig C."/>
            <person name="Gruber A."/>
            <person name="Parkinson J."/>
            <person name="Shirley M."/>
            <person name="Wan K.L."/>
            <person name="Berriman M."/>
            <person name="Tomley F."/>
            <person name="Pain A."/>
        </authorList>
    </citation>
    <scope>NUCLEOTIDE SEQUENCE [LARGE SCALE GENOMIC DNA]</scope>
    <source>
        <strain evidence="2">Houghton</strain>
    </source>
</reference>
<feature type="compositionally biased region" description="Low complexity" evidence="1">
    <location>
        <begin position="172"/>
        <end position="183"/>
    </location>
</feature>
<evidence type="ECO:0000313" key="3">
    <source>
        <dbReference type="Proteomes" id="UP000030754"/>
    </source>
</evidence>
<feature type="compositionally biased region" description="Polar residues" evidence="1">
    <location>
        <begin position="30"/>
        <end position="43"/>
    </location>
</feature>
<sequence>MASRNLLAFVGGDSPAEKIPQAKPLPRLRSGSSEDLTATNNKGPYSGPTRETALDMSSVWSKSPNEFPKRLQGSGSRIAPLRECCLAPGELRERLTNGPLGPSLEGPLSCSGLNGEVTTPVNTKRDLPETPVAEPSTESEIWDFPLAPPGEIAQRAEEDKGKPHACEAESGQEQQDQQEQQQPAEEKQKAQQQQVPPPSQLSVAPVHTSPTEAIPEETLEEVQQEHQLLETDTEVGVEMLQEVQQTQQSQSRGPSKERGSLRCLSVFSSEPDEAFASAPNTGGSRSPEDGRKPPDGAESWGWLSPIATETDP</sequence>
<dbReference type="Proteomes" id="UP000030754">
    <property type="component" value="Unassembled WGS sequence"/>
</dbReference>
<feature type="region of interest" description="Disordered" evidence="1">
    <location>
        <begin position="93"/>
        <end position="312"/>
    </location>
</feature>
<organism evidence="2 3">
    <name type="scientific">Eimeria necatrix</name>
    <dbReference type="NCBI Taxonomy" id="51315"/>
    <lineage>
        <taxon>Eukaryota</taxon>
        <taxon>Sar</taxon>
        <taxon>Alveolata</taxon>
        <taxon>Apicomplexa</taxon>
        <taxon>Conoidasida</taxon>
        <taxon>Coccidia</taxon>
        <taxon>Eucoccidiorida</taxon>
        <taxon>Eimeriorina</taxon>
        <taxon>Eimeriidae</taxon>
        <taxon>Eimeria</taxon>
    </lineage>
</organism>
<protein>
    <submittedName>
        <fullName evidence="2">Uncharacterized protein</fullName>
    </submittedName>
</protein>
<feature type="compositionally biased region" description="Low complexity" evidence="1">
    <location>
        <begin position="241"/>
        <end position="250"/>
    </location>
</feature>
<accession>U6MX36</accession>
<name>U6MX36_9EIME</name>
<dbReference type="EMBL" id="HG725606">
    <property type="protein sequence ID" value="CDJ68832.1"/>
    <property type="molecule type" value="Genomic_DNA"/>
</dbReference>
<dbReference type="GeneID" id="25476698"/>